<name>A0A2R8BEG4_9RHOB</name>
<sequence>MRIPVIFSVLSAAALTACVPLSTYYREGAAVSLVQRDTLNCEVKALKDAPVANQTRVTPPRYVPARRSCSSSGACHVTPGYYIPGQTYTIDANQGLRKRVEAQCMADKGYAPVDIPACPDRIVKAAPPAITSTLPALTPKSCVIKYKNGTYQIVNKS</sequence>
<dbReference type="RefSeq" id="WP_108828422.1">
    <property type="nucleotide sequence ID" value="NZ_OMOR01000001.1"/>
</dbReference>
<accession>A0A2R8BEG4</accession>
<keyword evidence="3" id="KW-1185">Reference proteome</keyword>
<feature type="signal peptide" evidence="1">
    <location>
        <begin position="1"/>
        <end position="17"/>
    </location>
</feature>
<feature type="chain" id="PRO_5015317974" description="Secreted protein" evidence="1">
    <location>
        <begin position="18"/>
        <end position="157"/>
    </location>
</feature>
<evidence type="ECO:0000313" key="2">
    <source>
        <dbReference type="EMBL" id="SPH21340.1"/>
    </source>
</evidence>
<protein>
    <recommendedName>
        <fullName evidence="4">Secreted protein</fullName>
    </recommendedName>
</protein>
<dbReference type="EMBL" id="OMOR01000001">
    <property type="protein sequence ID" value="SPH21340.1"/>
    <property type="molecule type" value="Genomic_DNA"/>
</dbReference>
<dbReference type="PROSITE" id="PS51257">
    <property type="entry name" value="PROKAR_LIPOPROTEIN"/>
    <property type="match status" value="1"/>
</dbReference>
<evidence type="ECO:0008006" key="4">
    <source>
        <dbReference type="Google" id="ProtNLM"/>
    </source>
</evidence>
<proteinExistence type="predicted"/>
<reference evidence="2 3" key="1">
    <citation type="submission" date="2018-03" db="EMBL/GenBank/DDBJ databases">
        <authorList>
            <person name="Keele B.F."/>
        </authorList>
    </citation>
    <scope>NUCLEOTIDE SEQUENCE [LARGE SCALE GENOMIC DNA]</scope>
    <source>
        <strain evidence="2 3">CECT 8599</strain>
    </source>
</reference>
<evidence type="ECO:0000313" key="3">
    <source>
        <dbReference type="Proteomes" id="UP000244880"/>
    </source>
</evidence>
<keyword evidence="1" id="KW-0732">Signal</keyword>
<evidence type="ECO:0000256" key="1">
    <source>
        <dbReference type="SAM" id="SignalP"/>
    </source>
</evidence>
<organism evidence="2 3">
    <name type="scientific">Ascidiaceihabitans donghaensis</name>
    <dbReference type="NCBI Taxonomy" id="1510460"/>
    <lineage>
        <taxon>Bacteria</taxon>
        <taxon>Pseudomonadati</taxon>
        <taxon>Pseudomonadota</taxon>
        <taxon>Alphaproteobacteria</taxon>
        <taxon>Rhodobacterales</taxon>
        <taxon>Paracoccaceae</taxon>
        <taxon>Ascidiaceihabitans</taxon>
    </lineage>
</organism>
<gene>
    <name evidence="2" type="ORF">ASD8599_02092</name>
</gene>
<dbReference type="OrthoDB" id="7274329at2"/>
<dbReference type="AlphaFoldDB" id="A0A2R8BEG4"/>
<dbReference type="Proteomes" id="UP000244880">
    <property type="component" value="Unassembled WGS sequence"/>
</dbReference>